<name>A0A232EMA6_9HYME</name>
<dbReference type="AlphaFoldDB" id="A0A232EMA6"/>
<organism evidence="1 2">
    <name type="scientific">Trichomalopsis sarcophagae</name>
    <dbReference type="NCBI Taxonomy" id="543379"/>
    <lineage>
        <taxon>Eukaryota</taxon>
        <taxon>Metazoa</taxon>
        <taxon>Ecdysozoa</taxon>
        <taxon>Arthropoda</taxon>
        <taxon>Hexapoda</taxon>
        <taxon>Insecta</taxon>
        <taxon>Pterygota</taxon>
        <taxon>Neoptera</taxon>
        <taxon>Endopterygota</taxon>
        <taxon>Hymenoptera</taxon>
        <taxon>Apocrita</taxon>
        <taxon>Proctotrupomorpha</taxon>
        <taxon>Chalcidoidea</taxon>
        <taxon>Pteromalidae</taxon>
        <taxon>Pteromalinae</taxon>
        <taxon>Trichomalopsis</taxon>
    </lineage>
</organism>
<proteinExistence type="predicted"/>
<dbReference type="OrthoDB" id="7545861at2759"/>
<sequence length="83" mass="9901">MADYSPNEIVDMVIVLREWHNNYNAAARLYAEHFRDRRRREYNEDDARVVTILAVIHLDPHVSSRQVEREVGIPRRTFLKVPN</sequence>
<evidence type="ECO:0000313" key="2">
    <source>
        <dbReference type="Proteomes" id="UP000215335"/>
    </source>
</evidence>
<dbReference type="EMBL" id="NNAY01003410">
    <property type="protein sequence ID" value="OXU19458.1"/>
    <property type="molecule type" value="Genomic_DNA"/>
</dbReference>
<protein>
    <recommendedName>
        <fullName evidence="3">DUF4817 domain-containing protein</fullName>
    </recommendedName>
</protein>
<keyword evidence="2" id="KW-1185">Reference proteome</keyword>
<gene>
    <name evidence="1" type="ORF">TSAR_014600</name>
</gene>
<evidence type="ECO:0000313" key="1">
    <source>
        <dbReference type="EMBL" id="OXU19458.1"/>
    </source>
</evidence>
<evidence type="ECO:0008006" key="3">
    <source>
        <dbReference type="Google" id="ProtNLM"/>
    </source>
</evidence>
<accession>A0A232EMA6</accession>
<comment type="caution">
    <text evidence="1">The sequence shown here is derived from an EMBL/GenBank/DDBJ whole genome shotgun (WGS) entry which is preliminary data.</text>
</comment>
<reference evidence="1 2" key="1">
    <citation type="journal article" date="2017" name="Curr. Biol.">
        <title>The Evolution of Venom by Co-option of Single-Copy Genes.</title>
        <authorList>
            <person name="Martinson E.O."/>
            <person name="Mrinalini"/>
            <person name="Kelkar Y.D."/>
            <person name="Chang C.H."/>
            <person name="Werren J.H."/>
        </authorList>
    </citation>
    <scope>NUCLEOTIDE SEQUENCE [LARGE SCALE GENOMIC DNA]</scope>
    <source>
        <strain evidence="1 2">Alberta</strain>
        <tissue evidence="1">Whole body</tissue>
    </source>
</reference>
<dbReference type="Proteomes" id="UP000215335">
    <property type="component" value="Unassembled WGS sequence"/>
</dbReference>